<evidence type="ECO:0000256" key="3">
    <source>
        <dbReference type="ARBA" id="ARBA00004991"/>
    </source>
</evidence>
<organism evidence="10 11">
    <name type="scientific">Atlantibacter hermannii NBRC 105704</name>
    <dbReference type="NCBI Taxonomy" id="1115512"/>
    <lineage>
        <taxon>Bacteria</taxon>
        <taxon>Pseudomonadati</taxon>
        <taxon>Pseudomonadota</taxon>
        <taxon>Gammaproteobacteria</taxon>
        <taxon>Enterobacterales</taxon>
        <taxon>Enterobacteriaceae</taxon>
        <taxon>Atlantibacter</taxon>
    </lineage>
</organism>
<dbReference type="RefSeq" id="WP_002437264.1">
    <property type="nucleotide sequence ID" value="NZ_BAFF01000011.1"/>
</dbReference>
<dbReference type="AlphaFoldDB" id="H5V522"/>
<sequence length="374" mass="41990">MLIITTIWLAILLFKVFLARISLDAPRQDLQRDLSCVTVMQPILSGDPALETVLDATVQNLPEATFLWLIDVDDAEAARVTQRLQARYVHQQIHICLCPDAPEGVNPKLCKLEQGRKQVKTPLVLVLDDDAVLTASSLNMMIEALEGDSLVTALPWYRTANNMPSRLLAQFVNDNSALTYLPLLPFARPLTINGMCYLLPLRVLDSVGGFTPVLRHLTDDLALATLLTRAGVNIVQSVAPVCVQTSVPTVSRYFRQMHRWFLFATLLMREKSVGTNLMILLLQGIHPLLLWAMVILAFGSVMNGVVLVVALCIRHVALGQIQRRVSVMISARPVMSVLSELLQPVHLFHALVNRTIYWRSRRYRIFSNDHFRSL</sequence>
<dbReference type="EMBL" id="BAFF01000011">
    <property type="protein sequence ID" value="GAB53080.1"/>
    <property type="molecule type" value="Genomic_DNA"/>
</dbReference>
<evidence type="ECO:0008006" key="12">
    <source>
        <dbReference type="Google" id="ProtNLM"/>
    </source>
</evidence>
<keyword evidence="7 9" id="KW-1133">Transmembrane helix</keyword>
<comment type="pathway">
    <text evidence="2">Lipid metabolism; sphingolipid metabolism.</text>
</comment>
<keyword evidence="6 9" id="KW-0812">Transmembrane</keyword>
<reference evidence="10 11" key="1">
    <citation type="submission" date="2012-02" db="EMBL/GenBank/DDBJ databases">
        <title>Whole genome shotgun sequence of Escherichia hermannii NBRC 105704.</title>
        <authorList>
            <person name="Yoshida I."/>
            <person name="Hosoyama A."/>
            <person name="Tsuchikane K."/>
            <person name="Katsumata H."/>
            <person name="Yamazaki S."/>
            <person name="Fujita N."/>
        </authorList>
    </citation>
    <scope>NUCLEOTIDE SEQUENCE [LARGE SCALE GENOMIC DNA]</scope>
    <source>
        <strain evidence="10 11">NBRC 105704</strain>
    </source>
</reference>
<keyword evidence="8 9" id="KW-0472">Membrane</keyword>
<accession>H5V522</accession>
<dbReference type="InterPro" id="IPR029044">
    <property type="entry name" value="Nucleotide-diphossugar_trans"/>
</dbReference>
<proteinExistence type="predicted"/>
<keyword evidence="11" id="KW-1185">Reference proteome</keyword>
<name>H5V522_ATLHE</name>
<evidence type="ECO:0000256" key="9">
    <source>
        <dbReference type="SAM" id="Phobius"/>
    </source>
</evidence>
<dbReference type="SUPFAM" id="SSF53448">
    <property type="entry name" value="Nucleotide-diphospho-sugar transferases"/>
    <property type="match status" value="1"/>
</dbReference>
<feature type="transmembrane region" description="Helical" evidence="9">
    <location>
        <begin position="288"/>
        <end position="313"/>
    </location>
</feature>
<evidence type="ECO:0000256" key="1">
    <source>
        <dbReference type="ARBA" id="ARBA00004141"/>
    </source>
</evidence>
<dbReference type="Gene3D" id="3.90.550.10">
    <property type="entry name" value="Spore Coat Polysaccharide Biosynthesis Protein SpsA, Chain A"/>
    <property type="match status" value="1"/>
</dbReference>
<comment type="subcellular location">
    <subcellularLocation>
        <location evidence="1">Membrane</location>
        <topology evidence="1">Multi-pass membrane protein</topology>
    </subcellularLocation>
</comment>
<dbReference type="GO" id="GO:0008120">
    <property type="term" value="F:ceramide glucosyltransferase activity"/>
    <property type="evidence" value="ECO:0007669"/>
    <property type="project" value="TreeGrafter"/>
</dbReference>
<gene>
    <name evidence="10" type="ORF">EH105704_11_00770</name>
</gene>
<evidence type="ECO:0000256" key="7">
    <source>
        <dbReference type="ARBA" id="ARBA00022989"/>
    </source>
</evidence>
<evidence type="ECO:0000256" key="6">
    <source>
        <dbReference type="ARBA" id="ARBA00022692"/>
    </source>
</evidence>
<dbReference type="GO" id="GO:0006679">
    <property type="term" value="P:glucosylceramide biosynthetic process"/>
    <property type="evidence" value="ECO:0007669"/>
    <property type="project" value="TreeGrafter"/>
</dbReference>
<dbReference type="InterPro" id="IPR025993">
    <property type="entry name" value="Ceramide_glucosylTrfase"/>
</dbReference>
<keyword evidence="4" id="KW-0328">Glycosyltransferase</keyword>
<comment type="pathway">
    <text evidence="3">Sphingolipid metabolism.</text>
</comment>
<keyword evidence="5" id="KW-0808">Transferase</keyword>
<evidence type="ECO:0000256" key="2">
    <source>
        <dbReference type="ARBA" id="ARBA00004760"/>
    </source>
</evidence>
<dbReference type="PANTHER" id="PTHR12726:SF0">
    <property type="entry name" value="CERAMIDE GLUCOSYLTRANSFERASE"/>
    <property type="match status" value="1"/>
</dbReference>
<dbReference type="GO" id="GO:0016020">
    <property type="term" value="C:membrane"/>
    <property type="evidence" value="ECO:0007669"/>
    <property type="project" value="UniProtKB-SubCell"/>
</dbReference>
<evidence type="ECO:0000256" key="8">
    <source>
        <dbReference type="ARBA" id="ARBA00023136"/>
    </source>
</evidence>
<dbReference type="Proteomes" id="UP000010297">
    <property type="component" value="Unassembled WGS sequence"/>
</dbReference>
<evidence type="ECO:0000313" key="10">
    <source>
        <dbReference type="EMBL" id="GAB53080.1"/>
    </source>
</evidence>
<dbReference type="eggNOG" id="COG1215">
    <property type="taxonomic scope" value="Bacteria"/>
</dbReference>
<evidence type="ECO:0000256" key="5">
    <source>
        <dbReference type="ARBA" id="ARBA00022679"/>
    </source>
</evidence>
<dbReference type="PANTHER" id="PTHR12726">
    <property type="entry name" value="CERAMIDE GLUCOSYLTRANSFERASE"/>
    <property type="match status" value="1"/>
</dbReference>
<evidence type="ECO:0000256" key="4">
    <source>
        <dbReference type="ARBA" id="ARBA00022676"/>
    </source>
</evidence>
<dbReference type="Pfam" id="PF13506">
    <property type="entry name" value="Glyco_transf_21"/>
    <property type="match status" value="1"/>
</dbReference>
<comment type="caution">
    <text evidence="10">The sequence shown here is derived from an EMBL/GenBank/DDBJ whole genome shotgun (WGS) entry which is preliminary data.</text>
</comment>
<protein>
    <recommendedName>
        <fullName evidence="12">Glycosyltransferase</fullName>
    </recommendedName>
</protein>
<evidence type="ECO:0000313" key="11">
    <source>
        <dbReference type="Proteomes" id="UP000010297"/>
    </source>
</evidence>